<dbReference type="KEGG" id="mri:Mal4_02960"/>
<evidence type="ECO:0000313" key="2">
    <source>
        <dbReference type="Proteomes" id="UP000320496"/>
    </source>
</evidence>
<name>A0A517Z0M0_9PLAN</name>
<keyword evidence="2" id="KW-1185">Reference proteome</keyword>
<dbReference type="EMBL" id="CP036275">
    <property type="protein sequence ID" value="QDU36013.1"/>
    <property type="molecule type" value="Genomic_DNA"/>
</dbReference>
<gene>
    <name evidence="1" type="ORF">Mal4_02960</name>
</gene>
<reference evidence="1 2" key="1">
    <citation type="submission" date="2019-02" db="EMBL/GenBank/DDBJ databases">
        <title>Deep-cultivation of Planctomycetes and their phenomic and genomic characterization uncovers novel biology.</title>
        <authorList>
            <person name="Wiegand S."/>
            <person name="Jogler M."/>
            <person name="Boedeker C."/>
            <person name="Pinto D."/>
            <person name="Vollmers J."/>
            <person name="Rivas-Marin E."/>
            <person name="Kohn T."/>
            <person name="Peeters S.H."/>
            <person name="Heuer A."/>
            <person name="Rast P."/>
            <person name="Oberbeckmann S."/>
            <person name="Bunk B."/>
            <person name="Jeske O."/>
            <person name="Meyerdierks A."/>
            <person name="Storesund J.E."/>
            <person name="Kallscheuer N."/>
            <person name="Luecker S."/>
            <person name="Lage O.M."/>
            <person name="Pohl T."/>
            <person name="Merkel B.J."/>
            <person name="Hornburger P."/>
            <person name="Mueller R.-W."/>
            <person name="Bruemmer F."/>
            <person name="Labrenz M."/>
            <person name="Spormann A.M."/>
            <person name="Op den Camp H."/>
            <person name="Overmann J."/>
            <person name="Amann R."/>
            <person name="Jetten M.S.M."/>
            <person name="Mascher T."/>
            <person name="Medema M.H."/>
            <person name="Devos D.P."/>
            <person name="Kaster A.-K."/>
            <person name="Ovreas L."/>
            <person name="Rohde M."/>
            <person name="Galperin M.Y."/>
            <person name="Jogler C."/>
        </authorList>
    </citation>
    <scope>NUCLEOTIDE SEQUENCE [LARGE SCALE GENOMIC DNA]</scope>
    <source>
        <strain evidence="1 2">Mal4</strain>
    </source>
</reference>
<dbReference type="RefSeq" id="WP_145366721.1">
    <property type="nucleotide sequence ID" value="NZ_CP036275.1"/>
</dbReference>
<dbReference type="OrthoDB" id="7355590at2"/>
<organism evidence="1 2">
    <name type="scientific">Maioricimonas rarisocia</name>
    <dbReference type="NCBI Taxonomy" id="2528026"/>
    <lineage>
        <taxon>Bacteria</taxon>
        <taxon>Pseudomonadati</taxon>
        <taxon>Planctomycetota</taxon>
        <taxon>Planctomycetia</taxon>
        <taxon>Planctomycetales</taxon>
        <taxon>Planctomycetaceae</taxon>
        <taxon>Maioricimonas</taxon>
    </lineage>
</organism>
<accession>A0A517Z0M0</accession>
<dbReference type="Proteomes" id="UP000320496">
    <property type="component" value="Chromosome"/>
</dbReference>
<sequence length="189" mass="21716">MSRRPTQKDIERQNAYLLRQQENLRKAGERTARELSEFPEVEKIALFGSVSRPLEKEIPRFSEYRRAGIAVYHECKDVDLAVWVRDLSRVREMGKSRTKAVNDLLAEDRIGIAHHQVDIFLIEPGTNRYLGRVCNFNQCPKARKNECLVPGCGDTPFVRQHAEFTFEADALSPDRSIILFDRSAETPAL</sequence>
<evidence type="ECO:0000313" key="1">
    <source>
        <dbReference type="EMBL" id="QDU36013.1"/>
    </source>
</evidence>
<dbReference type="AlphaFoldDB" id="A0A517Z0M0"/>
<protein>
    <submittedName>
        <fullName evidence="1">Uncharacterized protein</fullName>
    </submittedName>
</protein>
<proteinExistence type="predicted"/>